<dbReference type="OrthoDB" id="2420253at2759"/>
<dbReference type="Proteomes" id="UP000439903">
    <property type="component" value="Unassembled WGS sequence"/>
</dbReference>
<gene>
    <name evidence="1" type="ORF">F8M41_006995</name>
</gene>
<accession>A0A8H3X6A3</accession>
<dbReference type="EMBL" id="WTPW01001697">
    <property type="protein sequence ID" value="KAF0420407.1"/>
    <property type="molecule type" value="Genomic_DNA"/>
</dbReference>
<proteinExistence type="predicted"/>
<organism evidence="1 2">
    <name type="scientific">Gigaspora margarita</name>
    <dbReference type="NCBI Taxonomy" id="4874"/>
    <lineage>
        <taxon>Eukaryota</taxon>
        <taxon>Fungi</taxon>
        <taxon>Fungi incertae sedis</taxon>
        <taxon>Mucoromycota</taxon>
        <taxon>Glomeromycotina</taxon>
        <taxon>Glomeromycetes</taxon>
        <taxon>Diversisporales</taxon>
        <taxon>Gigasporaceae</taxon>
        <taxon>Gigaspora</taxon>
    </lineage>
</organism>
<name>A0A8H3X6A3_GIGMA</name>
<protein>
    <submittedName>
        <fullName evidence="1">Uncharacterized protein</fullName>
    </submittedName>
</protein>
<reference evidence="1 2" key="1">
    <citation type="journal article" date="2019" name="Environ. Microbiol.">
        <title>At the nexus of three kingdoms: the genome of the mycorrhizal fungus Gigaspora margarita provides insights into plant, endobacterial and fungal interactions.</title>
        <authorList>
            <person name="Venice F."/>
            <person name="Ghignone S."/>
            <person name="Salvioli di Fossalunga A."/>
            <person name="Amselem J."/>
            <person name="Novero M."/>
            <person name="Xianan X."/>
            <person name="Sedzielewska Toro K."/>
            <person name="Morin E."/>
            <person name="Lipzen A."/>
            <person name="Grigoriev I.V."/>
            <person name="Henrissat B."/>
            <person name="Martin F.M."/>
            <person name="Bonfante P."/>
        </authorList>
    </citation>
    <scope>NUCLEOTIDE SEQUENCE [LARGE SCALE GENOMIC DNA]</scope>
    <source>
        <strain evidence="1 2">BEG34</strain>
    </source>
</reference>
<comment type="caution">
    <text evidence="1">The sequence shown here is derived from an EMBL/GenBank/DDBJ whole genome shotgun (WGS) entry which is preliminary data.</text>
</comment>
<evidence type="ECO:0000313" key="2">
    <source>
        <dbReference type="Proteomes" id="UP000439903"/>
    </source>
</evidence>
<evidence type="ECO:0000313" key="1">
    <source>
        <dbReference type="EMBL" id="KAF0420407.1"/>
    </source>
</evidence>
<sequence>MEEQSQINQEFEFLLRENKTLIHDLNSHLTSLNANIYETDAKINETWNSLQNLIERKLSKSNLESLFNYEFSQIKELSQDSADETTRDDTSELDLIYEDVPLQLRQDNQDLREQLFKKIKLNKIKIHELEESVKRINRLADECEGNSLHVTTENVA</sequence>
<dbReference type="AlphaFoldDB" id="A0A8H3X6A3"/>
<keyword evidence="2" id="KW-1185">Reference proteome</keyword>